<dbReference type="AlphaFoldDB" id="R7S2D3"/>
<dbReference type="KEGG" id="psq:PUNSTDRAFT_35700"/>
<dbReference type="SMART" id="SM00343">
    <property type="entry name" value="ZnF_C2HC"/>
    <property type="match status" value="3"/>
</dbReference>
<name>R7S2D3_PUNST</name>
<dbReference type="eggNOG" id="ENOG502S9VY">
    <property type="taxonomic scope" value="Eukaryota"/>
</dbReference>
<sequence>RSVRKLRNGGIEFEVNSVASAIWLRITKVKASFVENFGDNATIKTRGYPILVESAPVRFCPEDPIEITRVERINGMDEGDILRARWIKAPARRYEGQQYAHLSIVLRTEKTANYAIRWGFDVKGKKCVARRMMKELIRCHKCQRVGLHMGASCREEKETCGTCGSNEHKTTECPSAEDTNNHFCANCKEKGHAAWSRACPTFIRKNREYQEKYPENNYKYFVTDDPSTW</sequence>
<dbReference type="InterPro" id="IPR001878">
    <property type="entry name" value="Znf_CCHC"/>
</dbReference>
<feature type="domain" description="CCHC-type" evidence="1">
    <location>
        <begin position="159"/>
        <end position="175"/>
    </location>
</feature>
<proteinExistence type="predicted"/>
<organism evidence="2 3">
    <name type="scientific">Punctularia strigosozonata (strain HHB-11173)</name>
    <name type="common">White-rot fungus</name>
    <dbReference type="NCBI Taxonomy" id="741275"/>
    <lineage>
        <taxon>Eukaryota</taxon>
        <taxon>Fungi</taxon>
        <taxon>Dikarya</taxon>
        <taxon>Basidiomycota</taxon>
        <taxon>Agaricomycotina</taxon>
        <taxon>Agaricomycetes</taxon>
        <taxon>Corticiales</taxon>
        <taxon>Punctulariaceae</taxon>
        <taxon>Punctularia</taxon>
    </lineage>
</organism>
<dbReference type="Gene3D" id="4.10.60.10">
    <property type="entry name" value="Zinc finger, CCHC-type"/>
    <property type="match status" value="1"/>
</dbReference>
<dbReference type="Proteomes" id="UP000054196">
    <property type="component" value="Unassembled WGS sequence"/>
</dbReference>
<evidence type="ECO:0000313" key="2">
    <source>
        <dbReference type="EMBL" id="EIN04363.1"/>
    </source>
</evidence>
<feature type="non-terminal residue" evidence="2">
    <location>
        <position position="1"/>
    </location>
</feature>
<dbReference type="GeneID" id="18882265"/>
<protein>
    <recommendedName>
        <fullName evidence="1">CCHC-type domain-containing protein</fullName>
    </recommendedName>
</protein>
<dbReference type="EMBL" id="JH687555">
    <property type="protein sequence ID" value="EIN04363.1"/>
    <property type="molecule type" value="Genomic_DNA"/>
</dbReference>
<gene>
    <name evidence="2" type="ORF">PUNSTDRAFT_35700</name>
</gene>
<feature type="non-terminal residue" evidence="2">
    <location>
        <position position="229"/>
    </location>
</feature>
<dbReference type="GO" id="GO:0003676">
    <property type="term" value="F:nucleic acid binding"/>
    <property type="evidence" value="ECO:0007669"/>
    <property type="project" value="InterPro"/>
</dbReference>
<dbReference type="HOGENOM" id="CLU_083074_0_0_1"/>
<accession>R7S2D3</accession>
<dbReference type="OrthoDB" id="4230923at2759"/>
<keyword evidence="3" id="KW-1185">Reference proteome</keyword>
<dbReference type="OMA" id="HIANACS"/>
<feature type="domain" description="CCHC-type" evidence="1">
    <location>
        <begin position="138"/>
        <end position="155"/>
    </location>
</feature>
<dbReference type="GO" id="GO:0008270">
    <property type="term" value="F:zinc ion binding"/>
    <property type="evidence" value="ECO:0007669"/>
    <property type="project" value="InterPro"/>
</dbReference>
<dbReference type="RefSeq" id="XP_007388506.1">
    <property type="nucleotide sequence ID" value="XM_007388444.1"/>
</dbReference>
<evidence type="ECO:0000313" key="3">
    <source>
        <dbReference type="Proteomes" id="UP000054196"/>
    </source>
</evidence>
<evidence type="ECO:0000259" key="1">
    <source>
        <dbReference type="SMART" id="SM00343"/>
    </source>
</evidence>
<feature type="domain" description="CCHC-type" evidence="1">
    <location>
        <begin position="183"/>
        <end position="201"/>
    </location>
</feature>
<reference evidence="3" key="1">
    <citation type="journal article" date="2012" name="Science">
        <title>The Paleozoic origin of enzymatic lignin decomposition reconstructed from 31 fungal genomes.</title>
        <authorList>
            <person name="Floudas D."/>
            <person name="Binder M."/>
            <person name="Riley R."/>
            <person name="Barry K."/>
            <person name="Blanchette R.A."/>
            <person name="Henrissat B."/>
            <person name="Martinez A.T."/>
            <person name="Otillar R."/>
            <person name="Spatafora J.W."/>
            <person name="Yadav J.S."/>
            <person name="Aerts A."/>
            <person name="Benoit I."/>
            <person name="Boyd A."/>
            <person name="Carlson A."/>
            <person name="Copeland A."/>
            <person name="Coutinho P.M."/>
            <person name="de Vries R.P."/>
            <person name="Ferreira P."/>
            <person name="Findley K."/>
            <person name="Foster B."/>
            <person name="Gaskell J."/>
            <person name="Glotzer D."/>
            <person name="Gorecki P."/>
            <person name="Heitman J."/>
            <person name="Hesse C."/>
            <person name="Hori C."/>
            <person name="Igarashi K."/>
            <person name="Jurgens J.A."/>
            <person name="Kallen N."/>
            <person name="Kersten P."/>
            <person name="Kohler A."/>
            <person name="Kuees U."/>
            <person name="Kumar T.K.A."/>
            <person name="Kuo A."/>
            <person name="LaButti K."/>
            <person name="Larrondo L.F."/>
            <person name="Lindquist E."/>
            <person name="Ling A."/>
            <person name="Lombard V."/>
            <person name="Lucas S."/>
            <person name="Lundell T."/>
            <person name="Martin R."/>
            <person name="McLaughlin D.J."/>
            <person name="Morgenstern I."/>
            <person name="Morin E."/>
            <person name="Murat C."/>
            <person name="Nagy L.G."/>
            <person name="Nolan M."/>
            <person name="Ohm R.A."/>
            <person name="Patyshakuliyeva A."/>
            <person name="Rokas A."/>
            <person name="Ruiz-Duenas F.J."/>
            <person name="Sabat G."/>
            <person name="Salamov A."/>
            <person name="Samejima M."/>
            <person name="Schmutz J."/>
            <person name="Slot J.C."/>
            <person name="St John F."/>
            <person name="Stenlid J."/>
            <person name="Sun H."/>
            <person name="Sun S."/>
            <person name="Syed K."/>
            <person name="Tsang A."/>
            <person name="Wiebenga A."/>
            <person name="Young D."/>
            <person name="Pisabarro A."/>
            <person name="Eastwood D.C."/>
            <person name="Martin F."/>
            <person name="Cullen D."/>
            <person name="Grigoriev I.V."/>
            <person name="Hibbett D.S."/>
        </authorList>
    </citation>
    <scope>NUCLEOTIDE SEQUENCE [LARGE SCALE GENOMIC DNA]</scope>
    <source>
        <strain evidence="3">HHB-11173 SS5</strain>
    </source>
</reference>